<dbReference type="InterPro" id="IPR036864">
    <property type="entry name" value="Zn2-C6_fun-type_DNA-bd_sf"/>
</dbReference>
<evidence type="ECO:0000256" key="4">
    <source>
        <dbReference type="ARBA" id="ARBA00023163"/>
    </source>
</evidence>
<evidence type="ECO:0000256" key="2">
    <source>
        <dbReference type="ARBA" id="ARBA00023015"/>
    </source>
</evidence>
<comment type="subcellular location">
    <subcellularLocation>
        <location evidence="1">Nucleus</location>
    </subcellularLocation>
</comment>
<evidence type="ECO:0000256" key="5">
    <source>
        <dbReference type="ARBA" id="ARBA00023242"/>
    </source>
</evidence>
<dbReference type="PROSITE" id="PS50048">
    <property type="entry name" value="ZN2_CY6_FUNGAL_2"/>
    <property type="match status" value="1"/>
</dbReference>
<accession>A0A1S9RQP5</accession>
<dbReference type="Proteomes" id="UP000190744">
    <property type="component" value="Unassembled WGS sequence"/>
</dbReference>
<dbReference type="PANTHER" id="PTHR31001:SF90">
    <property type="entry name" value="CENTROMERE DNA-BINDING PROTEIN COMPLEX CBF3 SUBUNIT B"/>
    <property type="match status" value="1"/>
</dbReference>
<gene>
    <name evidence="8" type="ORF">PEBR_14919</name>
</gene>
<protein>
    <submittedName>
        <fullName evidence="8">Zn(II)2Cys6 transcription factor</fullName>
    </submittedName>
</protein>
<dbReference type="GO" id="GO:0000981">
    <property type="term" value="F:DNA-binding transcription factor activity, RNA polymerase II-specific"/>
    <property type="evidence" value="ECO:0007669"/>
    <property type="project" value="InterPro"/>
</dbReference>
<keyword evidence="2" id="KW-0805">Transcription regulation</keyword>
<keyword evidence="5" id="KW-0539">Nucleus</keyword>
<reference evidence="9" key="1">
    <citation type="submission" date="2015-09" db="EMBL/GenBank/DDBJ databases">
        <authorList>
            <person name="Fill T.P."/>
            <person name="Baretta J.F."/>
            <person name="de Almeida L.G."/>
            <person name="Rocha M."/>
            <person name="de Souza D.H."/>
            <person name="Malavazi I."/>
            <person name="Cerdeira L.T."/>
            <person name="Hong H."/>
            <person name="Samborskyy M."/>
            <person name="de Vasconcelos A.T."/>
            <person name="Leadlay P."/>
            <person name="Rodrigues-Filho E."/>
        </authorList>
    </citation>
    <scope>NUCLEOTIDE SEQUENCE [LARGE SCALE GENOMIC DNA]</scope>
    <source>
        <strain evidence="9">LaBioMMi 136</strain>
    </source>
</reference>
<dbReference type="PANTHER" id="PTHR31001">
    <property type="entry name" value="UNCHARACTERIZED TRANSCRIPTIONAL REGULATORY PROTEIN"/>
    <property type="match status" value="1"/>
</dbReference>
<evidence type="ECO:0000313" key="9">
    <source>
        <dbReference type="Proteomes" id="UP000190744"/>
    </source>
</evidence>
<organism evidence="8 9">
    <name type="scientific">Penicillium brasilianum</name>
    <dbReference type="NCBI Taxonomy" id="104259"/>
    <lineage>
        <taxon>Eukaryota</taxon>
        <taxon>Fungi</taxon>
        <taxon>Dikarya</taxon>
        <taxon>Ascomycota</taxon>
        <taxon>Pezizomycotina</taxon>
        <taxon>Eurotiomycetes</taxon>
        <taxon>Eurotiomycetidae</taxon>
        <taxon>Eurotiales</taxon>
        <taxon>Aspergillaceae</taxon>
        <taxon>Penicillium</taxon>
    </lineage>
</organism>
<evidence type="ECO:0000256" key="3">
    <source>
        <dbReference type="ARBA" id="ARBA00023125"/>
    </source>
</evidence>
<keyword evidence="4" id="KW-0804">Transcription</keyword>
<dbReference type="GO" id="GO:0003677">
    <property type="term" value="F:DNA binding"/>
    <property type="evidence" value="ECO:0007669"/>
    <property type="project" value="UniProtKB-KW"/>
</dbReference>
<proteinExistence type="predicted"/>
<dbReference type="Gene3D" id="4.10.240.10">
    <property type="entry name" value="Zn(2)-C6 fungal-type DNA-binding domain"/>
    <property type="match status" value="1"/>
</dbReference>
<dbReference type="InterPro" id="IPR050613">
    <property type="entry name" value="Sec_Metabolite_Reg"/>
</dbReference>
<dbReference type="GO" id="GO:0005634">
    <property type="term" value="C:nucleus"/>
    <property type="evidence" value="ECO:0007669"/>
    <property type="project" value="UniProtKB-SubCell"/>
</dbReference>
<name>A0A1S9RQP5_PENBI</name>
<dbReference type="AlphaFoldDB" id="A0A1S9RQP5"/>
<dbReference type="SUPFAM" id="SSF57701">
    <property type="entry name" value="Zn2/Cys6 DNA-binding domain"/>
    <property type="match status" value="1"/>
</dbReference>
<feature type="domain" description="Zn(2)-C6 fungal-type" evidence="7">
    <location>
        <begin position="22"/>
        <end position="51"/>
    </location>
</feature>
<feature type="region of interest" description="Disordered" evidence="6">
    <location>
        <begin position="53"/>
        <end position="87"/>
    </location>
</feature>
<dbReference type="SMART" id="SM00066">
    <property type="entry name" value="GAL4"/>
    <property type="match status" value="1"/>
</dbReference>
<feature type="compositionally biased region" description="Polar residues" evidence="6">
    <location>
        <begin position="67"/>
        <end position="81"/>
    </location>
</feature>
<evidence type="ECO:0000313" key="8">
    <source>
        <dbReference type="EMBL" id="OOQ87854.1"/>
    </source>
</evidence>
<keyword evidence="3" id="KW-0238">DNA-binding</keyword>
<dbReference type="GO" id="GO:0008270">
    <property type="term" value="F:zinc ion binding"/>
    <property type="evidence" value="ECO:0007669"/>
    <property type="project" value="InterPro"/>
</dbReference>
<dbReference type="PROSITE" id="PS00463">
    <property type="entry name" value="ZN2_CY6_FUNGAL_1"/>
    <property type="match status" value="1"/>
</dbReference>
<comment type="caution">
    <text evidence="8">The sequence shown here is derived from an EMBL/GenBank/DDBJ whole genome shotgun (WGS) entry which is preliminary data.</text>
</comment>
<dbReference type="EMBL" id="LJBN01000122">
    <property type="protein sequence ID" value="OOQ87854.1"/>
    <property type="molecule type" value="Genomic_DNA"/>
</dbReference>
<evidence type="ECO:0000256" key="1">
    <source>
        <dbReference type="ARBA" id="ARBA00004123"/>
    </source>
</evidence>
<dbReference type="CDD" id="cd12148">
    <property type="entry name" value="fungal_TF_MHR"/>
    <property type="match status" value="1"/>
</dbReference>
<evidence type="ECO:0000256" key="6">
    <source>
        <dbReference type="SAM" id="MobiDB-lite"/>
    </source>
</evidence>
<evidence type="ECO:0000259" key="7">
    <source>
        <dbReference type="PROSITE" id="PS50048"/>
    </source>
</evidence>
<dbReference type="CDD" id="cd00067">
    <property type="entry name" value="GAL4"/>
    <property type="match status" value="1"/>
</dbReference>
<sequence>MKRKSRGDPIETIHRWNKPPLSCRECREKKRRCDRTQPCSNCVIRKISCEFPGHGPEDVPKDVPATEASTESTSWHSNQSRPDQDSAHTKLVAHNADELLFRIRRLEEALAERPSSTREPDGKRQCVYPAKASASSGPYVTPFNCHLMATQDKYEEGPKLFDFARNLPPLRQARELFDHFTTTLQPTFGVLHVPSTKELLEKTYNDLLEGEEPSAANLMLLFSIFAGAALIWTPRLLETLQSTREESKAAFKTYARLALDILEHPRLLVQASTTALVAIAIMAYLLMNTDGFPLKVHLLRHRCLLMAREMQIHRLDTTQSREARRSQGCNTIEVEVQRRVWWNMVASDWLLSFHGSPHEGAYTFHPKHMNVDFPSNTDDEFITPTGIQQEFPLSIPTSMSAFIIRVKVASLCREVIDALPPVLLESTQPDYDTILELDAKFQNLLNELPVYFKTDPASMEQSLQIFKQRPTIAWQRISIHFSIHIRLCRLHRPYHLEGITNPKYAYSHKVCIQSAQTVLELRRSMDEIGNEVGLKAGQFLTVVHHVFFAALILAMDVSFHPSAPDAEDRKAKVLAAYQTLEKSKQESNYLLEGIQKNLQTLMATLQKHDRTTQEDQESVLPSTGLGYSATIQPSSTVIMDGSVDGRGTLNDDLNEEGWERLWSEFVAVAPELDAPQWSSLLEDVDFNPRLDVF</sequence>
<dbReference type="InterPro" id="IPR001138">
    <property type="entry name" value="Zn2Cys6_DnaBD"/>
</dbReference>
<dbReference type="Pfam" id="PF00172">
    <property type="entry name" value="Zn_clus"/>
    <property type="match status" value="1"/>
</dbReference>